<feature type="compositionally biased region" description="Polar residues" evidence="1">
    <location>
        <begin position="312"/>
        <end position="328"/>
    </location>
</feature>
<dbReference type="Proteomes" id="UP000053611">
    <property type="component" value="Unassembled WGS sequence"/>
</dbReference>
<dbReference type="AlphaFoldDB" id="A0A0J0XJU1"/>
<feature type="region of interest" description="Disordered" evidence="1">
    <location>
        <begin position="159"/>
        <end position="182"/>
    </location>
</feature>
<protein>
    <submittedName>
        <fullName evidence="3">Uncharacterized protein</fullName>
    </submittedName>
</protein>
<dbReference type="RefSeq" id="XP_018277876.1">
    <property type="nucleotide sequence ID" value="XM_018423561.1"/>
</dbReference>
<keyword evidence="2" id="KW-0812">Transmembrane</keyword>
<gene>
    <name evidence="3" type="ORF">CC85DRAFT_286562</name>
</gene>
<feature type="compositionally biased region" description="Low complexity" evidence="1">
    <location>
        <begin position="332"/>
        <end position="351"/>
    </location>
</feature>
<evidence type="ECO:0000313" key="4">
    <source>
        <dbReference type="Proteomes" id="UP000053611"/>
    </source>
</evidence>
<feature type="transmembrane region" description="Helical" evidence="2">
    <location>
        <begin position="48"/>
        <end position="69"/>
    </location>
</feature>
<evidence type="ECO:0000256" key="1">
    <source>
        <dbReference type="SAM" id="MobiDB-lite"/>
    </source>
</evidence>
<organism evidence="3 4">
    <name type="scientific">Cutaneotrichosporon oleaginosum</name>
    <dbReference type="NCBI Taxonomy" id="879819"/>
    <lineage>
        <taxon>Eukaryota</taxon>
        <taxon>Fungi</taxon>
        <taxon>Dikarya</taxon>
        <taxon>Basidiomycota</taxon>
        <taxon>Agaricomycotina</taxon>
        <taxon>Tremellomycetes</taxon>
        <taxon>Trichosporonales</taxon>
        <taxon>Trichosporonaceae</taxon>
        <taxon>Cutaneotrichosporon</taxon>
    </lineage>
</organism>
<evidence type="ECO:0000313" key="3">
    <source>
        <dbReference type="EMBL" id="KLT41385.1"/>
    </source>
</evidence>
<keyword evidence="2" id="KW-0472">Membrane</keyword>
<sequence length="379" mass="40434">MSGIDIFPTGTGSPPPPSAPSQSVGATIFPSPTAPYRDRGPGASTNGVYYLVFLGVLLALILLAAALTLRSYRMRARYRTQTQLAIARGDAPTGWWGDDMWGVPWAGPARPPRRERRWMPIPVLFDAVPVPAPEPKFVSEKGKAVETDLWDDIQPLTIHSLLPPDPEPEPEPQPAPDSVRLRPPGAGFTNFRRRMGLDAALPDPPPPTPRAPEMSRPLADAEPLRVAVIVQMPTEWECDASSALSDDDEIGWRPGMEIGVWEGVVEGSGGVSSGVDTSEIEPTHTFSQEFAPPPGPPPLSVHPNPYVPYQRRTLSVDTSDAGSGSTLWTPAKPGFSPAKPSFSPSKPGFSSTQLEATPEVPSTSTSAATSRPPPPPSSG</sequence>
<keyword evidence="4" id="KW-1185">Reference proteome</keyword>
<evidence type="ECO:0000256" key="2">
    <source>
        <dbReference type="SAM" id="Phobius"/>
    </source>
</evidence>
<accession>A0A0J0XJU1</accession>
<feature type="region of interest" description="Disordered" evidence="1">
    <location>
        <begin position="198"/>
        <end position="217"/>
    </location>
</feature>
<name>A0A0J0XJU1_9TREE</name>
<keyword evidence="2" id="KW-1133">Transmembrane helix</keyword>
<proteinExistence type="predicted"/>
<feature type="compositionally biased region" description="Pro residues" evidence="1">
    <location>
        <begin position="291"/>
        <end position="300"/>
    </location>
</feature>
<feature type="compositionally biased region" description="Low complexity" evidence="1">
    <location>
        <begin position="361"/>
        <end position="370"/>
    </location>
</feature>
<feature type="region of interest" description="Disordered" evidence="1">
    <location>
        <begin position="285"/>
        <end position="379"/>
    </location>
</feature>
<dbReference type="GeneID" id="28984164"/>
<feature type="region of interest" description="Disordered" evidence="1">
    <location>
        <begin position="1"/>
        <end position="37"/>
    </location>
</feature>
<dbReference type="EMBL" id="KQ087219">
    <property type="protein sequence ID" value="KLT41385.1"/>
    <property type="molecule type" value="Genomic_DNA"/>
</dbReference>
<reference evidence="3 4" key="1">
    <citation type="submission" date="2015-03" db="EMBL/GenBank/DDBJ databases">
        <title>Genomics and transcriptomics of the oil-accumulating basidiomycete yeast T. oleaginosus allow insights into substrate utilization and the diverse evolutionary trajectories of mating systems in fungi.</title>
        <authorList>
            <consortium name="DOE Joint Genome Institute"/>
            <person name="Kourist R."/>
            <person name="Kracht O."/>
            <person name="Bracharz F."/>
            <person name="Lipzen A."/>
            <person name="Nolan M."/>
            <person name="Ohm R."/>
            <person name="Grigoriev I."/>
            <person name="Sun S."/>
            <person name="Heitman J."/>
            <person name="Bruck T."/>
            <person name="Nowrousian M."/>
        </authorList>
    </citation>
    <scope>NUCLEOTIDE SEQUENCE [LARGE SCALE GENOMIC DNA]</scope>
    <source>
        <strain evidence="3 4">IBC0246</strain>
    </source>
</reference>